<dbReference type="InterPro" id="IPR051317">
    <property type="entry name" value="Gfo/Idh/MocA_oxidoreduct"/>
</dbReference>
<name>A0A381WG08_9ZZZZ</name>
<sequence>MVGGGPGAFMGTIHRMAAALDGEYELVAGAFSADASKSRRTGAELGLSPRRVYSSYEEMASAENSLDEGERIQVVSIVTPNHLHHAVATVFMEYGTHIVCDKPLTTTLDDAEELCRMAAERDLVVAVTHNYTGYPMVKEARKRIRSGELGRLRKVVVEYSQGWLRTLLEAEGQKQAEWRGDPARAGVSLALSDIGSHAHNLLRYVTGLEMLRLFADLGTVVEGRKLEDDATVLLEMEDGVRGLLFASQISTGERNHLRLRVYGSDRGLDWSQEDPDRLRLVDADGSERVLYRGAGASSECAKAYTRLPGGHPEGFIEALANIYRSVAHTLHKLGALGDETSGLGRSLDGDPGYFADDFPTVQDGAHGVHFIHTAIESHRKRAWIDAAYSPPGRGRT</sequence>
<evidence type="ECO:0008006" key="4">
    <source>
        <dbReference type="Google" id="ProtNLM"/>
    </source>
</evidence>
<feature type="domain" description="Gfo/Idh/MocA-like oxidoreductase N-terminal" evidence="1">
    <location>
        <begin position="11"/>
        <end position="129"/>
    </location>
</feature>
<dbReference type="SUPFAM" id="SSF55347">
    <property type="entry name" value="Glyceraldehyde-3-phosphate dehydrogenase-like, C-terminal domain"/>
    <property type="match status" value="1"/>
</dbReference>
<dbReference type="Gene3D" id="3.30.360.10">
    <property type="entry name" value="Dihydrodipicolinate Reductase, domain 2"/>
    <property type="match status" value="1"/>
</dbReference>
<dbReference type="GO" id="GO:0000166">
    <property type="term" value="F:nucleotide binding"/>
    <property type="evidence" value="ECO:0007669"/>
    <property type="project" value="InterPro"/>
</dbReference>
<dbReference type="PANTHER" id="PTHR43708:SF3">
    <property type="entry name" value="OXIDOREDUCTASE"/>
    <property type="match status" value="1"/>
</dbReference>
<dbReference type="InterPro" id="IPR036291">
    <property type="entry name" value="NAD(P)-bd_dom_sf"/>
</dbReference>
<protein>
    <recommendedName>
        <fullName evidence="4">Gfo/Idh/MocA-like oxidoreductase N-terminal domain-containing protein</fullName>
    </recommendedName>
</protein>
<dbReference type="Pfam" id="PF01408">
    <property type="entry name" value="GFO_IDH_MocA"/>
    <property type="match status" value="1"/>
</dbReference>
<reference evidence="3" key="1">
    <citation type="submission" date="2018-05" db="EMBL/GenBank/DDBJ databases">
        <authorList>
            <person name="Lanie J.A."/>
            <person name="Ng W.-L."/>
            <person name="Kazmierczak K.M."/>
            <person name="Andrzejewski T.M."/>
            <person name="Davidsen T.M."/>
            <person name="Wayne K.J."/>
            <person name="Tettelin H."/>
            <person name="Glass J.I."/>
            <person name="Rusch D."/>
            <person name="Podicherti R."/>
            <person name="Tsui H.-C.T."/>
            <person name="Winkler M.E."/>
        </authorList>
    </citation>
    <scope>NUCLEOTIDE SEQUENCE</scope>
</reference>
<dbReference type="InterPro" id="IPR000683">
    <property type="entry name" value="Gfo/Idh/MocA-like_OxRdtase_N"/>
</dbReference>
<dbReference type="Pfam" id="PF22725">
    <property type="entry name" value="GFO_IDH_MocA_C3"/>
    <property type="match status" value="1"/>
</dbReference>
<dbReference type="AlphaFoldDB" id="A0A381WG08"/>
<organism evidence="3">
    <name type="scientific">marine metagenome</name>
    <dbReference type="NCBI Taxonomy" id="408172"/>
    <lineage>
        <taxon>unclassified sequences</taxon>
        <taxon>metagenomes</taxon>
        <taxon>ecological metagenomes</taxon>
    </lineage>
</organism>
<feature type="domain" description="GFO/IDH/MocA-like oxidoreductase" evidence="2">
    <location>
        <begin position="138"/>
        <end position="265"/>
    </location>
</feature>
<dbReference type="InterPro" id="IPR055170">
    <property type="entry name" value="GFO_IDH_MocA-like_dom"/>
</dbReference>
<dbReference type="Gene3D" id="3.40.50.720">
    <property type="entry name" value="NAD(P)-binding Rossmann-like Domain"/>
    <property type="match status" value="1"/>
</dbReference>
<evidence type="ECO:0000259" key="2">
    <source>
        <dbReference type="Pfam" id="PF22725"/>
    </source>
</evidence>
<evidence type="ECO:0000259" key="1">
    <source>
        <dbReference type="Pfam" id="PF01408"/>
    </source>
</evidence>
<proteinExistence type="predicted"/>
<gene>
    <name evidence="3" type="ORF">METZ01_LOCUS104314</name>
</gene>
<dbReference type="SUPFAM" id="SSF51735">
    <property type="entry name" value="NAD(P)-binding Rossmann-fold domains"/>
    <property type="match status" value="1"/>
</dbReference>
<dbReference type="EMBL" id="UINC01011695">
    <property type="protein sequence ID" value="SVA51460.1"/>
    <property type="molecule type" value="Genomic_DNA"/>
</dbReference>
<dbReference type="PANTHER" id="PTHR43708">
    <property type="entry name" value="CONSERVED EXPRESSED OXIDOREDUCTASE (EUROFUNG)"/>
    <property type="match status" value="1"/>
</dbReference>
<evidence type="ECO:0000313" key="3">
    <source>
        <dbReference type="EMBL" id="SVA51460.1"/>
    </source>
</evidence>
<accession>A0A381WG08</accession>